<reference evidence="8" key="1">
    <citation type="journal article" date="2014" name="Int. J. Syst. Evol. Microbiol.">
        <title>Complete genome sequence of Corynebacterium casei LMG S-19264T (=DSM 44701T), isolated from a smear-ripened cheese.</title>
        <authorList>
            <consortium name="US DOE Joint Genome Institute (JGI-PGF)"/>
            <person name="Walter F."/>
            <person name="Albersmeier A."/>
            <person name="Kalinowski J."/>
            <person name="Ruckert C."/>
        </authorList>
    </citation>
    <scope>NUCLEOTIDE SEQUENCE</scope>
    <source>
        <strain evidence="8">CGMCC 4.7278</strain>
    </source>
</reference>
<keyword evidence="2" id="KW-1003">Cell membrane</keyword>
<feature type="transmembrane region" description="Helical" evidence="7">
    <location>
        <begin position="108"/>
        <end position="127"/>
    </location>
</feature>
<dbReference type="EMBL" id="BMMW01000002">
    <property type="protein sequence ID" value="GGK52940.1"/>
    <property type="molecule type" value="Genomic_DNA"/>
</dbReference>
<feature type="transmembrane region" description="Helical" evidence="7">
    <location>
        <begin position="46"/>
        <end position="63"/>
    </location>
</feature>
<reference evidence="8" key="2">
    <citation type="submission" date="2020-09" db="EMBL/GenBank/DDBJ databases">
        <authorList>
            <person name="Sun Q."/>
            <person name="Zhou Y."/>
        </authorList>
    </citation>
    <scope>NUCLEOTIDE SEQUENCE</scope>
    <source>
        <strain evidence="8">CGMCC 4.7278</strain>
    </source>
</reference>
<evidence type="ECO:0000313" key="9">
    <source>
        <dbReference type="Proteomes" id="UP000612956"/>
    </source>
</evidence>
<keyword evidence="5 7" id="KW-0472">Membrane</keyword>
<dbReference type="AlphaFoldDB" id="A0A917QJ90"/>
<feature type="transmembrane region" description="Helical" evidence="7">
    <location>
        <begin position="440"/>
        <end position="460"/>
    </location>
</feature>
<dbReference type="InterPro" id="IPR050833">
    <property type="entry name" value="Poly_Biosynth_Transport"/>
</dbReference>
<evidence type="ECO:0008006" key="10">
    <source>
        <dbReference type="Google" id="ProtNLM"/>
    </source>
</evidence>
<proteinExistence type="predicted"/>
<feature type="transmembrane region" description="Helical" evidence="7">
    <location>
        <begin position="84"/>
        <end position="102"/>
    </location>
</feature>
<feature type="transmembrane region" description="Helical" evidence="7">
    <location>
        <begin position="274"/>
        <end position="292"/>
    </location>
</feature>
<keyword evidence="3 7" id="KW-0812">Transmembrane</keyword>
<evidence type="ECO:0000256" key="2">
    <source>
        <dbReference type="ARBA" id="ARBA00022475"/>
    </source>
</evidence>
<feature type="transmembrane region" description="Helical" evidence="7">
    <location>
        <begin position="139"/>
        <end position="163"/>
    </location>
</feature>
<comment type="caution">
    <text evidence="8">The sequence shown here is derived from an EMBL/GenBank/DDBJ whole genome shotgun (WGS) entry which is preliminary data.</text>
</comment>
<dbReference type="RefSeq" id="WP_188829139.1">
    <property type="nucleotide sequence ID" value="NZ_BMMW01000002.1"/>
</dbReference>
<feature type="transmembrane region" description="Helical" evidence="7">
    <location>
        <begin position="387"/>
        <end position="408"/>
    </location>
</feature>
<protein>
    <recommendedName>
        <fullName evidence="10">Polysaccharide biosynthesis protein</fullName>
    </recommendedName>
</protein>
<gene>
    <name evidence="8" type="ORF">GCM10011591_25850</name>
</gene>
<evidence type="ECO:0000256" key="3">
    <source>
        <dbReference type="ARBA" id="ARBA00022692"/>
    </source>
</evidence>
<feature type="transmembrane region" description="Helical" evidence="7">
    <location>
        <begin position="415"/>
        <end position="434"/>
    </location>
</feature>
<feature type="transmembrane region" description="Helical" evidence="7">
    <location>
        <begin position="312"/>
        <end position="334"/>
    </location>
</feature>
<accession>A0A917QJ90</accession>
<feature type="transmembrane region" description="Helical" evidence="7">
    <location>
        <begin position="12"/>
        <end position="34"/>
    </location>
</feature>
<organism evidence="8 9">
    <name type="scientific">Nocardia camponoti</name>
    <dbReference type="NCBI Taxonomy" id="1616106"/>
    <lineage>
        <taxon>Bacteria</taxon>
        <taxon>Bacillati</taxon>
        <taxon>Actinomycetota</taxon>
        <taxon>Actinomycetes</taxon>
        <taxon>Mycobacteriales</taxon>
        <taxon>Nocardiaceae</taxon>
        <taxon>Nocardia</taxon>
    </lineage>
</organism>
<sequence>MSFVRRPPVVADLTWVTAGAMTANVAGYLLQLLAGRWLGVGGYSEFASLLAVQLLCAVPALALQNVVAREIVQGAGMRAVRSTQLRCAGLVAVAAAVLVPIVSTVLNVGVWAAAGALSAAPVLVLVSGEQGILQGHNKFRALAVVLAVAGSARVAPALCALAVGGTAATGLWAATGGIAVAAVIAGRIARGSERGGARAGSATVDASGGLSDPSAVDRPRARDVSGLSWTDQQPEIEPQAVRGAPELSGVSGREHPGLRSTSDMATASTATRRVGVVPVLRAVQVQAALMALSSADLIVSRIVLDPDNASRYALGAIATKIAFWLPAAVGVVLYPRMAQPAHSARAIRDALTVLVGIGTLAVIGAAIAAPLAPLFAGSDYAPIQGLLWMFALDGAILAVLQGAMLSAIAVERTALAVVTWIGLVVEVVAMLTVAHSINGLITTAVCVAGVTTAIVVVAVLRTGARTVRQPE</sequence>
<dbReference type="GO" id="GO:0005886">
    <property type="term" value="C:plasma membrane"/>
    <property type="evidence" value="ECO:0007669"/>
    <property type="project" value="UniProtKB-SubCell"/>
</dbReference>
<dbReference type="Proteomes" id="UP000612956">
    <property type="component" value="Unassembled WGS sequence"/>
</dbReference>
<evidence type="ECO:0000256" key="4">
    <source>
        <dbReference type="ARBA" id="ARBA00022989"/>
    </source>
</evidence>
<evidence type="ECO:0000313" key="8">
    <source>
        <dbReference type="EMBL" id="GGK52940.1"/>
    </source>
</evidence>
<feature type="transmembrane region" description="Helical" evidence="7">
    <location>
        <begin position="346"/>
        <end position="367"/>
    </location>
</feature>
<feature type="region of interest" description="Disordered" evidence="6">
    <location>
        <begin position="194"/>
        <end position="265"/>
    </location>
</feature>
<keyword evidence="9" id="KW-1185">Reference proteome</keyword>
<keyword evidence="4 7" id="KW-1133">Transmembrane helix</keyword>
<name>A0A917QJ90_9NOCA</name>
<feature type="transmembrane region" description="Helical" evidence="7">
    <location>
        <begin position="169"/>
        <end position="189"/>
    </location>
</feature>
<evidence type="ECO:0000256" key="7">
    <source>
        <dbReference type="SAM" id="Phobius"/>
    </source>
</evidence>
<dbReference type="PANTHER" id="PTHR30250">
    <property type="entry name" value="PST FAMILY PREDICTED COLANIC ACID TRANSPORTER"/>
    <property type="match status" value="1"/>
</dbReference>
<dbReference type="PANTHER" id="PTHR30250:SF11">
    <property type="entry name" value="O-ANTIGEN TRANSPORTER-RELATED"/>
    <property type="match status" value="1"/>
</dbReference>
<evidence type="ECO:0000256" key="1">
    <source>
        <dbReference type="ARBA" id="ARBA00004651"/>
    </source>
</evidence>
<evidence type="ECO:0000256" key="6">
    <source>
        <dbReference type="SAM" id="MobiDB-lite"/>
    </source>
</evidence>
<comment type="subcellular location">
    <subcellularLocation>
        <location evidence="1">Cell membrane</location>
        <topology evidence="1">Multi-pass membrane protein</topology>
    </subcellularLocation>
</comment>
<evidence type="ECO:0000256" key="5">
    <source>
        <dbReference type="ARBA" id="ARBA00023136"/>
    </source>
</evidence>